<reference evidence="1 2" key="1">
    <citation type="submission" date="2018-12" db="EMBL/GenBank/DDBJ databases">
        <title>Sphingomonas sp. HMF7854 Genome sequencing and assembly.</title>
        <authorList>
            <person name="Cha I."/>
            <person name="Kang H."/>
            <person name="Kim H."/>
            <person name="Kang J."/>
            <person name="Joh K."/>
        </authorList>
    </citation>
    <scope>NUCLEOTIDE SEQUENCE [LARGE SCALE GENOMIC DNA]</scope>
    <source>
        <strain evidence="1 2">HMF7854</strain>
    </source>
</reference>
<proteinExistence type="predicted"/>
<accession>A0A3R9YKP6</accession>
<dbReference type="OrthoDB" id="7573292at2"/>
<name>A0A3R9YKP6_9SPHN</name>
<sequence>MSECPKCQGRMEEGFILDVGYGTRTPSRWYAGTPVSSIWTGTKIRGVRNLPVVSLRCQRCGFLENYAKG</sequence>
<dbReference type="EMBL" id="RWJF01000001">
    <property type="protein sequence ID" value="RST29981.1"/>
    <property type="molecule type" value="Genomic_DNA"/>
</dbReference>
<evidence type="ECO:0000313" key="2">
    <source>
        <dbReference type="Proteomes" id="UP000274661"/>
    </source>
</evidence>
<evidence type="ECO:0000313" key="1">
    <source>
        <dbReference type="EMBL" id="RST29981.1"/>
    </source>
</evidence>
<comment type="caution">
    <text evidence="1">The sequence shown here is derived from an EMBL/GenBank/DDBJ whole genome shotgun (WGS) entry which is preliminary data.</text>
</comment>
<protein>
    <submittedName>
        <fullName evidence="1">Uncharacterized protein</fullName>
    </submittedName>
</protein>
<keyword evidence="2" id="KW-1185">Reference proteome</keyword>
<dbReference type="AlphaFoldDB" id="A0A3R9YKP6"/>
<organism evidence="1 2">
    <name type="scientific">Sphingomonas ginkgonis</name>
    <dbReference type="NCBI Taxonomy" id="2315330"/>
    <lineage>
        <taxon>Bacteria</taxon>
        <taxon>Pseudomonadati</taxon>
        <taxon>Pseudomonadota</taxon>
        <taxon>Alphaproteobacteria</taxon>
        <taxon>Sphingomonadales</taxon>
        <taxon>Sphingomonadaceae</taxon>
        <taxon>Sphingomonas</taxon>
    </lineage>
</organism>
<dbReference type="Proteomes" id="UP000274661">
    <property type="component" value="Unassembled WGS sequence"/>
</dbReference>
<gene>
    <name evidence="1" type="ORF">HMF7854_03420</name>
</gene>
<dbReference type="RefSeq" id="WP_126717818.1">
    <property type="nucleotide sequence ID" value="NZ_RWJF01000001.1"/>
</dbReference>